<dbReference type="Pfam" id="PF22665">
    <property type="entry name" value="WHD_DUF6293"/>
    <property type="match status" value="1"/>
</dbReference>
<sequence length="302" mass="34587">MLMENTLHIIPVGFDFERLIQPISQGGLEADRVILLRAEAGDESDSTAKLAKRMLEKLHEDFSRVLGAEVEQRSLSDIYDYSSLYVFAFELFEEELQAGNEIYVNISSMPRTVAFAFATAADSLIIENPEYRGLLHTYYVSPNNYVILDLVDLLEDEKEFLERGLDEIEQRDIKERIGKIEKVLEDIREGGVTSGAKEMDDGLPYVEFPTPPVTEVTDFQEEILDYLYQNEPVRSISQTAKGVIKRFSPKSSDSFRSKVQYNVEQLEETGYVSLQDKGNSHQVRLTKMGRLWVRTHYDTESD</sequence>
<dbReference type="RefSeq" id="WP_094553383.1">
    <property type="nucleotide sequence ID" value="NZ_NHOZ01000120.1"/>
</dbReference>
<organism evidence="3 4">
    <name type="scientific">Halorubrum ezzemoulense</name>
    <name type="common">Halorubrum chaoviator</name>
    <dbReference type="NCBI Taxonomy" id="337243"/>
    <lineage>
        <taxon>Archaea</taxon>
        <taxon>Methanobacteriati</taxon>
        <taxon>Methanobacteriota</taxon>
        <taxon>Stenosarchaea group</taxon>
        <taxon>Halobacteria</taxon>
        <taxon>Halobacteriales</taxon>
        <taxon>Haloferacaceae</taxon>
        <taxon>Halorubrum</taxon>
    </lineage>
</organism>
<name>A0A256IZK2_HALEZ</name>
<evidence type="ECO:0000313" key="3">
    <source>
        <dbReference type="EMBL" id="OYR61562.1"/>
    </source>
</evidence>
<feature type="domain" description="HFX-2341-like N-terminal" evidence="1">
    <location>
        <begin position="7"/>
        <end position="145"/>
    </location>
</feature>
<accession>A0A256IZK2</accession>
<feature type="domain" description="DUF6293" evidence="2">
    <location>
        <begin position="207"/>
        <end position="295"/>
    </location>
</feature>
<dbReference type="Pfam" id="PF19810">
    <property type="entry name" value="HFX_2341_N"/>
    <property type="match status" value="1"/>
</dbReference>
<dbReference type="EMBL" id="NHOZ01000120">
    <property type="protein sequence ID" value="OYR61562.1"/>
    <property type="molecule type" value="Genomic_DNA"/>
</dbReference>
<reference evidence="3 4" key="1">
    <citation type="journal article" date="2014" name="Front. Microbiol.">
        <title>Population and genomic analysis of the genus Halorubrum.</title>
        <authorList>
            <person name="Fullmer M.S."/>
            <person name="Soucy S.M."/>
            <person name="Swithers K.S."/>
            <person name="Makkay A.M."/>
            <person name="Wheeler R."/>
            <person name="Ventosa A."/>
            <person name="Gogarten J.P."/>
            <person name="Papke R.T."/>
        </authorList>
    </citation>
    <scope>NUCLEOTIDE SEQUENCE [LARGE SCALE GENOMIC DNA]</scope>
    <source>
        <strain evidence="3 4">Ga36</strain>
    </source>
</reference>
<dbReference type="AlphaFoldDB" id="A0A256IZK2"/>
<comment type="caution">
    <text evidence="3">The sequence shown here is derived from an EMBL/GenBank/DDBJ whole genome shotgun (WGS) entry which is preliminary data.</text>
</comment>
<evidence type="ECO:0000259" key="1">
    <source>
        <dbReference type="Pfam" id="PF19810"/>
    </source>
</evidence>
<evidence type="ECO:0000259" key="2">
    <source>
        <dbReference type="Pfam" id="PF22665"/>
    </source>
</evidence>
<evidence type="ECO:0000313" key="4">
    <source>
        <dbReference type="Proteomes" id="UP000215731"/>
    </source>
</evidence>
<dbReference type="InterPro" id="IPR046260">
    <property type="entry name" value="HFX_2341-like_N"/>
</dbReference>
<dbReference type="InterPro" id="IPR054162">
    <property type="entry name" value="DUF6293_C"/>
</dbReference>
<protein>
    <submittedName>
        <fullName evidence="3">Uncharacterized protein</fullName>
    </submittedName>
</protein>
<proteinExistence type="predicted"/>
<gene>
    <name evidence="3" type="ORF">DJ80_12190</name>
</gene>
<dbReference type="Proteomes" id="UP000215731">
    <property type="component" value="Unassembled WGS sequence"/>
</dbReference>